<dbReference type="PROSITE" id="PS51687">
    <property type="entry name" value="SAM_MT_RNA_M5U"/>
    <property type="match status" value="1"/>
</dbReference>
<dbReference type="OrthoDB" id="9804590at2"/>
<comment type="caution">
    <text evidence="7">The sequence shown here is derived from an EMBL/GenBank/DDBJ whole genome shotgun (WGS) entry which is preliminary data.</text>
</comment>
<feature type="domain" description="TRAM" evidence="6">
    <location>
        <begin position="5"/>
        <end position="63"/>
    </location>
</feature>
<dbReference type="EMBL" id="AUZM01000022">
    <property type="protein sequence ID" value="ERT07418.1"/>
    <property type="molecule type" value="Genomic_DNA"/>
</dbReference>
<feature type="binding site" evidence="4">
    <location>
        <position position="349"/>
    </location>
    <ligand>
        <name>S-adenosyl-L-methionine</name>
        <dbReference type="ChEBI" id="CHEBI:59789"/>
    </ligand>
</feature>
<dbReference type="SUPFAM" id="SSF53335">
    <property type="entry name" value="S-adenosyl-L-methionine-dependent methyltransferases"/>
    <property type="match status" value="1"/>
</dbReference>
<dbReference type="Pfam" id="PF01938">
    <property type="entry name" value="TRAM"/>
    <property type="match status" value="1"/>
</dbReference>
<gene>
    <name evidence="7" type="primary">rumA</name>
    <name evidence="7" type="ORF">M595_2627</name>
</gene>
<feature type="active site" description="Nucleophile" evidence="4">
    <location>
        <position position="421"/>
    </location>
</feature>
<dbReference type="FunFam" id="2.40.50.1070:FF:000003">
    <property type="entry name" value="23S rRNA (Uracil-5-)-methyltransferase RumA"/>
    <property type="match status" value="1"/>
</dbReference>
<reference evidence="7 8" key="1">
    <citation type="journal article" date="2013" name="Front. Microbiol.">
        <title>Comparative genomic analyses of the cyanobacterium, Lyngbya aestuarii BL J, a powerful hydrogen producer.</title>
        <authorList>
            <person name="Kothari A."/>
            <person name="Vaughn M."/>
            <person name="Garcia-Pichel F."/>
        </authorList>
    </citation>
    <scope>NUCLEOTIDE SEQUENCE [LARGE SCALE GENOMIC DNA]</scope>
    <source>
        <strain evidence="7 8">BL J</strain>
    </source>
</reference>
<dbReference type="Proteomes" id="UP000017127">
    <property type="component" value="Unassembled WGS sequence"/>
</dbReference>
<dbReference type="PROSITE" id="PS01231">
    <property type="entry name" value="TRMA_2"/>
    <property type="match status" value="1"/>
</dbReference>
<dbReference type="InterPro" id="IPR010280">
    <property type="entry name" value="U5_MeTrfase_fam"/>
</dbReference>
<dbReference type="RefSeq" id="WP_023066431.1">
    <property type="nucleotide sequence ID" value="NZ_AUZM01000022.1"/>
</dbReference>
<keyword evidence="1 4" id="KW-0489">Methyltransferase</keyword>
<feature type="active site" evidence="5">
    <location>
        <position position="421"/>
    </location>
</feature>
<name>U7QHR2_9CYAN</name>
<comment type="similarity">
    <text evidence="4">Belongs to the class I-like SAM-binding methyltransferase superfamily. RNA M5U methyltransferase family.</text>
</comment>
<protein>
    <submittedName>
        <fullName evidence="7">23S rRNA (Uracil-5-)-methyltransferase RumA</fullName>
        <ecNumber evidence="7">2.1.1.-</ecNumber>
    </submittedName>
</protein>
<dbReference type="InterPro" id="IPR030390">
    <property type="entry name" value="MeTrfase_TrmA_AS"/>
</dbReference>
<dbReference type="Gene3D" id="2.40.50.1070">
    <property type="match status" value="1"/>
</dbReference>
<dbReference type="PROSITE" id="PS50926">
    <property type="entry name" value="TRAM"/>
    <property type="match status" value="1"/>
</dbReference>
<evidence type="ECO:0000256" key="1">
    <source>
        <dbReference type="ARBA" id="ARBA00022603"/>
    </source>
</evidence>
<dbReference type="SUPFAM" id="SSF50249">
    <property type="entry name" value="Nucleic acid-binding proteins"/>
    <property type="match status" value="1"/>
</dbReference>
<evidence type="ECO:0000259" key="6">
    <source>
        <dbReference type="PROSITE" id="PS50926"/>
    </source>
</evidence>
<dbReference type="NCBIfam" id="TIGR00479">
    <property type="entry name" value="rumA"/>
    <property type="match status" value="1"/>
</dbReference>
<dbReference type="PANTHER" id="PTHR11061">
    <property type="entry name" value="RNA M5U METHYLTRANSFERASE"/>
    <property type="match status" value="1"/>
</dbReference>
<dbReference type="PANTHER" id="PTHR11061:SF30">
    <property type="entry name" value="TRNA (URACIL(54)-C(5))-METHYLTRANSFERASE"/>
    <property type="match status" value="1"/>
</dbReference>
<dbReference type="Gene3D" id="2.40.50.140">
    <property type="entry name" value="Nucleic acid-binding proteins"/>
    <property type="match status" value="1"/>
</dbReference>
<dbReference type="InterPro" id="IPR012340">
    <property type="entry name" value="NA-bd_OB-fold"/>
</dbReference>
<dbReference type="AlphaFoldDB" id="U7QHR2"/>
<dbReference type="Gene3D" id="3.40.50.150">
    <property type="entry name" value="Vaccinia Virus protein VP39"/>
    <property type="match status" value="1"/>
</dbReference>
<proteinExistence type="inferred from homology"/>
<evidence type="ECO:0000313" key="8">
    <source>
        <dbReference type="Proteomes" id="UP000017127"/>
    </source>
</evidence>
<evidence type="ECO:0000256" key="4">
    <source>
        <dbReference type="PROSITE-ProRule" id="PRU01024"/>
    </source>
</evidence>
<organism evidence="7 8">
    <name type="scientific">Lyngbya aestuarii BL J</name>
    <dbReference type="NCBI Taxonomy" id="1348334"/>
    <lineage>
        <taxon>Bacteria</taxon>
        <taxon>Bacillati</taxon>
        <taxon>Cyanobacteriota</taxon>
        <taxon>Cyanophyceae</taxon>
        <taxon>Oscillatoriophycideae</taxon>
        <taxon>Oscillatoriales</taxon>
        <taxon>Microcoleaceae</taxon>
        <taxon>Lyngbya</taxon>
    </lineage>
</organism>
<dbReference type="FunFam" id="3.40.50.150:FF:000009">
    <property type="entry name" value="23S rRNA (Uracil(1939)-C(5))-methyltransferase RlmD"/>
    <property type="match status" value="1"/>
</dbReference>
<accession>U7QHR2</accession>
<dbReference type="Pfam" id="PF05958">
    <property type="entry name" value="tRNA_U5-meth_tr"/>
    <property type="match status" value="1"/>
</dbReference>
<sequence>MSDSLWKQGQQLELEITDLTDTGDGLGRDQQRVVFVADTVPGDRIIARLLHVKRQYATAKLEKLLTPSPQRIRPACIVADKCGGCQWQHIDYDAQLTTKQNLVVQALEHIGGFSQPPVNSILPSPSLLNYRNKATYPLSRSSTGQVRAGYYQKGSHRLINLNQCPVQDENLDPFLANIKQDIQDQGWSIYNERQHQGIIRHLSVRIGRLTGEILLTLVATRPLPRLEEQAETWLQQYPQLVGVCLNINPNQTNVIFGDKTHCVKGQGFLREEFAGLTFHLTPETFFQVNTEAAETVLKVIQQQLNLQGDEIIIDAYCGIGTLTLPIAKQVQLLASSREKNSQKQVIGIEVQPSAIQQAYQNAWLNGIDNVTFETGTVQKVLSRFSLKPDIILLDPPRKGCDRQVLESLLKLQPTQIVYMSCKPATLARDLKILCENGFYHLTQVQPIDFFPQTPHVECVAFLEAKG</sequence>
<dbReference type="PROSITE" id="PS01230">
    <property type="entry name" value="TRMA_1"/>
    <property type="match status" value="1"/>
</dbReference>
<keyword evidence="3 4" id="KW-0949">S-adenosyl-L-methionine</keyword>
<dbReference type="InterPro" id="IPR002792">
    <property type="entry name" value="TRAM_dom"/>
</dbReference>
<dbReference type="EC" id="2.1.1.-" evidence="7"/>
<dbReference type="PATRIC" id="fig|1348334.3.peg.2544"/>
<feature type="binding site" evidence="4">
    <location>
        <position position="316"/>
    </location>
    <ligand>
        <name>S-adenosyl-L-methionine</name>
        <dbReference type="ChEBI" id="CHEBI:59789"/>
    </ligand>
</feature>
<keyword evidence="2 4" id="KW-0808">Transferase</keyword>
<dbReference type="InterPro" id="IPR030391">
    <property type="entry name" value="MeTrfase_TrmA_CS"/>
</dbReference>
<dbReference type="FunFam" id="2.40.50.140:FF:000097">
    <property type="entry name" value="23S rRNA (uracil(1939)-C(5))-methyltransferase RlmD"/>
    <property type="match status" value="1"/>
</dbReference>
<dbReference type="GO" id="GO:0070475">
    <property type="term" value="P:rRNA base methylation"/>
    <property type="evidence" value="ECO:0007669"/>
    <property type="project" value="TreeGrafter"/>
</dbReference>
<evidence type="ECO:0000256" key="2">
    <source>
        <dbReference type="ARBA" id="ARBA00022679"/>
    </source>
</evidence>
<evidence type="ECO:0000256" key="5">
    <source>
        <dbReference type="PROSITE-ProRule" id="PRU10015"/>
    </source>
</evidence>
<dbReference type="CDD" id="cd02440">
    <property type="entry name" value="AdoMet_MTases"/>
    <property type="match status" value="1"/>
</dbReference>
<evidence type="ECO:0000256" key="3">
    <source>
        <dbReference type="ARBA" id="ARBA00022691"/>
    </source>
</evidence>
<keyword evidence="8" id="KW-1185">Reference proteome</keyword>
<dbReference type="InterPro" id="IPR029063">
    <property type="entry name" value="SAM-dependent_MTases_sf"/>
</dbReference>
<feature type="binding site" evidence="4">
    <location>
        <position position="394"/>
    </location>
    <ligand>
        <name>S-adenosyl-L-methionine</name>
        <dbReference type="ChEBI" id="CHEBI:59789"/>
    </ligand>
</feature>
<evidence type="ECO:0000313" key="7">
    <source>
        <dbReference type="EMBL" id="ERT07418.1"/>
    </source>
</evidence>
<feature type="binding site" evidence="4">
    <location>
        <position position="287"/>
    </location>
    <ligand>
        <name>S-adenosyl-L-methionine</name>
        <dbReference type="ChEBI" id="CHEBI:59789"/>
    </ligand>
</feature>
<dbReference type="GO" id="GO:0070041">
    <property type="term" value="F:rRNA (uridine-C5-)-methyltransferase activity"/>
    <property type="evidence" value="ECO:0007669"/>
    <property type="project" value="TreeGrafter"/>
</dbReference>